<organism evidence="1">
    <name type="scientific">Thermosporothrix sp. COM3</name>
    <dbReference type="NCBI Taxonomy" id="2490863"/>
    <lineage>
        <taxon>Bacteria</taxon>
        <taxon>Bacillati</taxon>
        <taxon>Chloroflexota</taxon>
        <taxon>Ktedonobacteria</taxon>
        <taxon>Ktedonobacterales</taxon>
        <taxon>Thermosporotrichaceae</taxon>
        <taxon>Thermosporothrix</taxon>
    </lineage>
</organism>
<dbReference type="EMBL" id="AP019376">
    <property type="protein sequence ID" value="BBH90115.1"/>
    <property type="molecule type" value="Genomic_DNA"/>
</dbReference>
<accession>A0A455SVL8</accession>
<evidence type="ECO:0000313" key="1">
    <source>
        <dbReference type="EMBL" id="BBH90115.1"/>
    </source>
</evidence>
<dbReference type="EMBL" id="AP019376">
    <property type="protein sequence ID" value="BBH90245.1"/>
    <property type="molecule type" value="Genomic_DNA"/>
</dbReference>
<reference evidence="1" key="1">
    <citation type="submission" date="2018-12" db="EMBL/GenBank/DDBJ databases">
        <title>Novel natural products biosynthetic potential of the class Ktedonobacteria.</title>
        <authorList>
            <person name="Zheng Y."/>
            <person name="Saitou A."/>
            <person name="Wang C.M."/>
            <person name="Toyoda A."/>
            <person name="Minakuchi Y."/>
            <person name="Sekiguchi Y."/>
            <person name="Ueda K."/>
            <person name="Takano H."/>
            <person name="Sakai Y."/>
            <person name="Yokota A."/>
            <person name="Yabe S."/>
        </authorList>
    </citation>
    <scope>NUCLEOTIDE SEQUENCE</scope>
    <source>
        <strain evidence="1">COM3</strain>
    </source>
</reference>
<protein>
    <submittedName>
        <fullName evidence="1">Uncharacterized protein</fullName>
    </submittedName>
</protein>
<gene>
    <name evidence="1" type="ORF">KTC_48660</name>
    <name evidence="2" type="ORF">KTC_49310</name>
    <name evidence="3" type="ORF">KTC_49960</name>
</gene>
<evidence type="ECO:0000313" key="3">
    <source>
        <dbReference type="EMBL" id="BBH90245.1"/>
    </source>
</evidence>
<proteinExistence type="predicted"/>
<dbReference type="EMBL" id="AP019376">
    <property type="protein sequence ID" value="BBH90180.1"/>
    <property type="molecule type" value="Genomic_DNA"/>
</dbReference>
<dbReference type="AlphaFoldDB" id="A0A455SVL8"/>
<evidence type="ECO:0000313" key="2">
    <source>
        <dbReference type="EMBL" id="BBH90180.1"/>
    </source>
</evidence>
<name>A0A455SVL8_9CHLR</name>
<sequence length="90" mass="10826">MTDKKEERSEQEEQSEVRIVYDPERGEERRALTLQQAQRKLGISYTALLPILKRNNVRRFRLKFGKEIFVWEDDVLDLLTPQYIDEEQEA</sequence>